<dbReference type="SUPFAM" id="SSF55895">
    <property type="entry name" value="Ribonuclease Rh-like"/>
    <property type="match status" value="1"/>
</dbReference>
<keyword evidence="3" id="KW-0540">Nuclease</keyword>
<accession>A0A0A2W0S5</accession>
<reference evidence="7 8" key="1">
    <citation type="submission" date="2012-10" db="EMBL/GenBank/DDBJ databases">
        <title>Genome sequencing and analysis of entomopathogenic fungi Beauveria bassiana D1-5.</title>
        <authorList>
            <person name="Li Q."/>
            <person name="Wang L."/>
            <person name="Zhang Z."/>
            <person name="Wang Q."/>
            <person name="Ren J."/>
            <person name="Wang M."/>
            <person name="Xu W."/>
            <person name="Wang J."/>
            <person name="Lu Y."/>
            <person name="Du Q."/>
            <person name="Sun Z."/>
        </authorList>
    </citation>
    <scope>NUCLEOTIDE SEQUENCE [LARGE SCALE GENOMIC DNA]</scope>
    <source>
        <strain evidence="7 8">D1-5</strain>
    </source>
</reference>
<gene>
    <name evidence="7" type="ORF">BBAD15_g2077</name>
</gene>
<dbReference type="InterPro" id="IPR018188">
    <property type="entry name" value="RNase_T2_His_AS_1"/>
</dbReference>
<proteinExistence type="inferred from homology"/>
<organism evidence="7 8">
    <name type="scientific">Beauveria bassiana D1-5</name>
    <dbReference type="NCBI Taxonomy" id="1245745"/>
    <lineage>
        <taxon>Eukaryota</taxon>
        <taxon>Fungi</taxon>
        <taxon>Dikarya</taxon>
        <taxon>Ascomycota</taxon>
        <taxon>Pezizomycotina</taxon>
        <taxon>Sordariomycetes</taxon>
        <taxon>Hypocreomycetidae</taxon>
        <taxon>Hypocreales</taxon>
        <taxon>Cordycipitaceae</taxon>
        <taxon>Beauveria</taxon>
    </lineage>
</organism>
<dbReference type="InterPro" id="IPR036430">
    <property type="entry name" value="RNase_T2-like_sf"/>
</dbReference>
<dbReference type="PANTHER" id="PTHR11240">
    <property type="entry name" value="RIBONUCLEASE T2"/>
    <property type="match status" value="1"/>
</dbReference>
<dbReference type="GO" id="GO:0006401">
    <property type="term" value="P:RNA catabolic process"/>
    <property type="evidence" value="ECO:0007669"/>
    <property type="project" value="TreeGrafter"/>
</dbReference>
<evidence type="ECO:0000313" key="8">
    <source>
        <dbReference type="Proteomes" id="UP000030106"/>
    </source>
</evidence>
<sequence>MVNPAAILPAAALVPLATAALYPGVTTDNHSCVLSEPVLSCSADAVPGKVDTCCSETFGGLVLQTQFWDVYTGFESEGQILPQKSWTIHGLWPGKRQNSYLGRPFHLLTISPPPDFCNGSYTQYCDLNRQYDPKPSPNTTTGTPSGTPVPPYKGESIDKWFAPYGKSDLLAWMNKHWIAQGDRNWVLWAHEYSKHATCFSTFQTECFGPKANKYDDLFEFFETVISYYKDLPTWHWLANAGIKPSNTTAYSLSHIQDALKTGYGKVPYLGCGGPKYNETAAGKGSGDSGRTQFQEVWYYNHVVGRVQSKDVVRVDADVEGGSLGNCAKADNAIWYYKRAKGSETTGCQK</sequence>
<name>A0A0A2W0S5_BEABA</name>
<dbReference type="Proteomes" id="UP000030106">
    <property type="component" value="Unassembled WGS sequence"/>
</dbReference>
<evidence type="ECO:0000256" key="5">
    <source>
        <dbReference type="SAM" id="MobiDB-lite"/>
    </source>
</evidence>
<protein>
    <recommendedName>
        <fullName evidence="2">ribonuclease T2</fullName>
        <ecNumber evidence="2">4.6.1.19</ecNumber>
    </recommendedName>
</protein>
<dbReference type="InterPro" id="IPR033130">
    <property type="entry name" value="RNase_T2_His_AS_2"/>
</dbReference>
<dbReference type="PROSITE" id="PS00530">
    <property type="entry name" value="RNASE_T2_1"/>
    <property type="match status" value="1"/>
</dbReference>
<feature type="chain" id="PRO_5001996258" description="ribonuclease T2" evidence="6">
    <location>
        <begin position="20"/>
        <end position="349"/>
    </location>
</feature>
<dbReference type="GO" id="GO:0003723">
    <property type="term" value="F:RNA binding"/>
    <property type="evidence" value="ECO:0007669"/>
    <property type="project" value="InterPro"/>
</dbReference>
<dbReference type="PANTHER" id="PTHR11240:SF17">
    <property type="entry name" value="RIBONUCLEASE T2"/>
    <property type="match status" value="1"/>
</dbReference>
<dbReference type="GO" id="GO:0005576">
    <property type="term" value="C:extracellular region"/>
    <property type="evidence" value="ECO:0007669"/>
    <property type="project" value="TreeGrafter"/>
</dbReference>
<dbReference type="Pfam" id="PF00445">
    <property type="entry name" value="Ribonuclease_T2"/>
    <property type="match status" value="1"/>
</dbReference>
<evidence type="ECO:0000256" key="1">
    <source>
        <dbReference type="ARBA" id="ARBA00007469"/>
    </source>
</evidence>
<dbReference type="eggNOG" id="KOG1642">
    <property type="taxonomic scope" value="Eukaryota"/>
</dbReference>
<dbReference type="EMBL" id="ANFO01000135">
    <property type="protein sequence ID" value="KGQ12192.1"/>
    <property type="molecule type" value="Genomic_DNA"/>
</dbReference>
<keyword evidence="6" id="KW-0732">Signal</keyword>
<dbReference type="AlphaFoldDB" id="A0A0A2W0S5"/>
<dbReference type="GO" id="GO:0033897">
    <property type="term" value="F:ribonuclease T2 activity"/>
    <property type="evidence" value="ECO:0007669"/>
    <property type="project" value="UniProtKB-EC"/>
</dbReference>
<evidence type="ECO:0000256" key="3">
    <source>
        <dbReference type="ARBA" id="ARBA00022759"/>
    </source>
</evidence>
<dbReference type="STRING" id="1245745.A0A0A2W0S5"/>
<evidence type="ECO:0000313" key="7">
    <source>
        <dbReference type="EMBL" id="KGQ12192.1"/>
    </source>
</evidence>
<evidence type="ECO:0000256" key="4">
    <source>
        <dbReference type="RuleBase" id="RU004328"/>
    </source>
</evidence>
<dbReference type="EC" id="4.6.1.19" evidence="2"/>
<comment type="similarity">
    <text evidence="1 4">Belongs to the RNase T2 family.</text>
</comment>
<feature type="compositionally biased region" description="Low complexity" evidence="5">
    <location>
        <begin position="137"/>
        <end position="146"/>
    </location>
</feature>
<dbReference type="PROSITE" id="PS00531">
    <property type="entry name" value="RNASE_T2_2"/>
    <property type="match status" value="1"/>
</dbReference>
<dbReference type="OrthoDB" id="435754at2759"/>
<keyword evidence="3" id="KW-0255">Endonuclease</keyword>
<evidence type="ECO:0000256" key="6">
    <source>
        <dbReference type="SAM" id="SignalP"/>
    </source>
</evidence>
<dbReference type="HOGENOM" id="CLU_037966_2_0_1"/>
<dbReference type="Gene3D" id="3.90.730.10">
    <property type="entry name" value="Ribonuclease T2-like"/>
    <property type="match status" value="2"/>
</dbReference>
<feature type="region of interest" description="Disordered" evidence="5">
    <location>
        <begin position="132"/>
        <end position="151"/>
    </location>
</feature>
<keyword evidence="3" id="KW-0378">Hydrolase</keyword>
<dbReference type="InterPro" id="IPR001568">
    <property type="entry name" value="RNase_T2-like"/>
</dbReference>
<comment type="caution">
    <text evidence="7">The sequence shown here is derived from an EMBL/GenBank/DDBJ whole genome shotgun (WGS) entry which is preliminary data.</text>
</comment>
<feature type="signal peptide" evidence="6">
    <location>
        <begin position="1"/>
        <end position="19"/>
    </location>
</feature>
<evidence type="ECO:0000256" key="2">
    <source>
        <dbReference type="ARBA" id="ARBA00012571"/>
    </source>
</evidence>